<reference evidence="1 2" key="1">
    <citation type="journal article" date="2015" name="Science">
        <title>Genetic determinants of in vivo fitness and diet responsiveness in multiple human gut Bacteroides.</title>
        <authorList>
            <person name="Wu M."/>
            <person name="McNulty N.P."/>
            <person name="Rodionov D.A."/>
            <person name="Khoroshkin M.S."/>
            <person name="Griffin N.W."/>
            <person name="Cheng J."/>
            <person name="Latreille P."/>
            <person name="Kerstetter R.A."/>
            <person name="Terrapon N."/>
            <person name="Henrissat B."/>
            <person name="Osterman A.L."/>
            <person name="Gordon J.I."/>
        </authorList>
    </citation>
    <scope>NUCLEOTIDE SEQUENCE [LARGE SCALE GENOMIC DNA]</scope>
    <source>
        <strain evidence="1 2">WH2</strain>
    </source>
</reference>
<dbReference type="Proteomes" id="UP000061809">
    <property type="component" value="Chromosome"/>
</dbReference>
<dbReference type="CDD" id="cd02440">
    <property type="entry name" value="AdoMet_MTases"/>
    <property type="match status" value="1"/>
</dbReference>
<evidence type="ECO:0000313" key="1">
    <source>
        <dbReference type="EMBL" id="ALJ57455.1"/>
    </source>
</evidence>
<dbReference type="EMBL" id="CP012801">
    <property type="protein sequence ID" value="ALJ57455.1"/>
    <property type="molecule type" value="Genomic_DNA"/>
</dbReference>
<dbReference type="Gene3D" id="3.40.50.150">
    <property type="entry name" value="Vaccinia Virus protein VP39"/>
    <property type="match status" value="1"/>
</dbReference>
<sequence length="205" mass="24407">MNFDKIREVWNNVYKGEINDLPWVHTKMPSTILDTFIRYLDTPFKLLDFGCGTGRLAKYLSNNKFVHIDLYDISDIAMNYCRNTLKDDNINFIDDLFQIEDTYQGILCWGVFHHLPIEAWTYYIDFFLSHLSENGILLFSDFTRQDSLYEKQDYLQSEITKYATYAVELSAVRQRFSQVIKSGVFDFIENKREIHRTLNYIILQK</sequence>
<protein>
    <submittedName>
        <fullName evidence="1">Cyclopropane fatty acyl phospholipid synthase</fullName>
    </submittedName>
</protein>
<accession>A0A0P0GK87</accession>
<dbReference type="AlphaFoldDB" id="A0A0P0GK87"/>
<dbReference type="PANTHER" id="PTHR43861:SF6">
    <property type="entry name" value="METHYLTRANSFERASE TYPE 11"/>
    <property type="match status" value="1"/>
</dbReference>
<dbReference type="PANTHER" id="PTHR43861">
    <property type="entry name" value="TRANS-ACONITATE 2-METHYLTRANSFERASE-RELATED"/>
    <property type="match status" value="1"/>
</dbReference>
<dbReference type="Pfam" id="PF13489">
    <property type="entry name" value="Methyltransf_23"/>
    <property type="match status" value="1"/>
</dbReference>
<dbReference type="KEGG" id="bcel:BcellWH2_00179"/>
<proteinExistence type="predicted"/>
<evidence type="ECO:0000313" key="2">
    <source>
        <dbReference type="Proteomes" id="UP000061809"/>
    </source>
</evidence>
<dbReference type="PATRIC" id="fig|246787.4.peg.187"/>
<organism evidence="1 2">
    <name type="scientific">Bacteroides cellulosilyticus</name>
    <dbReference type="NCBI Taxonomy" id="246787"/>
    <lineage>
        <taxon>Bacteria</taxon>
        <taxon>Pseudomonadati</taxon>
        <taxon>Bacteroidota</taxon>
        <taxon>Bacteroidia</taxon>
        <taxon>Bacteroidales</taxon>
        <taxon>Bacteroidaceae</taxon>
        <taxon>Bacteroides</taxon>
    </lineage>
</organism>
<dbReference type="InterPro" id="IPR029063">
    <property type="entry name" value="SAM-dependent_MTases_sf"/>
</dbReference>
<name>A0A0P0GK87_9BACE</name>
<gene>
    <name evidence="1" type="ORF">BcellWH2_00179</name>
</gene>
<dbReference type="RefSeq" id="WP_029427045.1">
    <property type="nucleotide sequence ID" value="NZ_CP012801.1"/>
</dbReference>
<dbReference type="SUPFAM" id="SSF53335">
    <property type="entry name" value="S-adenosyl-L-methionine-dependent methyltransferases"/>
    <property type="match status" value="1"/>
</dbReference>